<evidence type="ECO:0000256" key="3">
    <source>
        <dbReference type="ARBA" id="ARBA00022723"/>
    </source>
</evidence>
<dbReference type="PANTHER" id="PTHR11474">
    <property type="entry name" value="TYROSINASE FAMILY MEMBER"/>
    <property type="match status" value="1"/>
</dbReference>
<proteinExistence type="inferred from homology"/>
<dbReference type="InterPro" id="IPR050316">
    <property type="entry name" value="Tyrosinase/Hemocyanin"/>
</dbReference>
<evidence type="ECO:0000259" key="6">
    <source>
        <dbReference type="PROSITE" id="PS00498"/>
    </source>
</evidence>
<dbReference type="PROSITE" id="PS00497">
    <property type="entry name" value="TYROSINASE_1"/>
    <property type="match status" value="1"/>
</dbReference>
<dbReference type="PRINTS" id="PR00092">
    <property type="entry name" value="TYROSINASE"/>
</dbReference>
<organism evidence="7 8">
    <name type="scientific">Pseudonocardia endophytica</name>
    <dbReference type="NCBI Taxonomy" id="401976"/>
    <lineage>
        <taxon>Bacteria</taxon>
        <taxon>Bacillati</taxon>
        <taxon>Actinomycetota</taxon>
        <taxon>Actinomycetes</taxon>
        <taxon>Pseudonocardiales</taxon>
        <taxon>Pseudonocardiaceae</taxon>
        <taxon>Pseudonocardia</taxon>
    </lineage>
</organism>
<evidence type="ECO:0000256" key="1">
    <source>
        <dbReference type="ARBA" id="ARBA00001973"/>
    </source>
</evidence>
<keyword evidence="4" id="KW-0186">Copper</keyword>
<dbReference type="GO" id="GO:0046872">
    <property type="term" value="F:metal ion binding"/>
    <property type="evidence" value="ECO:0007669"/>
    <property type="project" value="UniProtKB-KW"/>
</dbReference>
<evidence type="ECO:0000259" key="5">
    <source>
        <dbReference type="PROSITE" id="PS00497"/>
    </source>
</evidence>
<dbReference type="PANTHER" id="PTHR11474:SF126">
    <property type="entry name" value="TYROSINASE-LIKE PROTEIN TYR-1-RELATED"/>
    <property type="match status" value="1"/>
</dbReference>
<feature type="domain" description="Tyrosinase copper-binding" evidence="5">
    <location>
        <begin position="164"/>
        <end position="181"/>
    </location>
</feature>
<feature type="domain" description="Tyrosinase copper-binding" evidence="6">
    <location>
        <begin position="315"/>
        <end position="326"/>
    </location>
</feature>
<dbReference type="InterPro" id="IPR008922">
    <property type="entry name" value="Di-copper_centre_dom_sf"/>
</dbReference>
<dbReference type="PROSITE" id="PS00210">
    <property type="entry name" value="HEMOCYANIN_2"/>
    <property type="match status" value="1"/>
</dbReference>
<evidence type="ECO:0000313" key="8">
    <source>
        <dbReference type="Proteomes" id="UP000295560"/>
    </source>
</evidence>
<dbReference type="OrthoDB" id="2874181at2"/>
<dbReference type="Proteomes" id="UP000295560">
    <property type="component" value="Unassembled WGS sequence"/>
</dbReference>
<comment type="cofactor">
    <cofactor evidence="1">
        <name>Cu(2+)</name>
        <dbReference type="ChEBI" id="CHEBI:29036"/>
    </cofactor>
</comment>
<comment type="similarity">
    <text evidence="2">Belongs to the tyrosinase family.</text>
</comment>
<keyword evidence="3" id="KW-0479">Metal-binding</keyword>
<dbReference type="EMBL" id="SMFZ01000002">
    <property type="protein sequence ID" value="TCK22796.1"/>
    <property type="molecule type" value="Genomic_DNA"/>
</dbReference>
<reference evidence="7 8" key="1">
    <citation type="submission" date="2019-03" db="EMBL/GenBank/DDBJ databases">
        <title>Sequencing the genomes of 1000 actinobacteria strains.</title>
        <authorList>
            <person name="Klenk H.-P."/>
        </authorList>
    </citation>
    <scope>NUCLEOTIDE SEQUENCE [LARGE SCALE GENOMIC DNA]</scope>
    <source>
        <strain evidence="7 8">DSM 44969</strain>
    </source>
</reference>
<name>A0A4V2PI10_PSEEN</name>
<gene>
    <name evidence="7" type="ORF">EV378_6807</name>
</gene>
<dbReference type="Pfam" id="PF00264">
    <property type="entry name" value="Tyrosinase"/>
    <property type="match status" value="1"/>
</dbReference>
<comment type="caution">
    <text evidence="7">The sequence shown here is derived from an EMBL/GenBank/DDBJ whole genome shotgun (WGS) entry which is preliminary data.</text>
</comment>
<dbReference type="AlphaFoldDB" id="A0A4V2PI10"/>
<dbReference type="PROSITE" id="PS00498">
    <property type="entry name" value="TYROSINASE_2"/>
    <property type="match status" value="1"/>
</dbReference>
<dbReference type="InterPro" id="IPR002227">
    <property type="entry name" value="Tyrosinase_Cu-bd"/>
</dbReference>
<accession>A0A4V2PI10</accession>
<keyword evidence="8" id="KW-1185">Reference proteome</keyword>
<dbReference type="SUPFAM" id="SSF48056">
    <property type="entry name" value="Di-copper centre-containing domain"/>
    <property type="match status" value="1"/>
</dbReference>
<evidence type="ECO:0000256" key="4">
    <source>
        <dbReference type="ARBA" id="ARBA00023008"/>
    </source>
</evidence>
<dbReference type="InterPro" id="IPR013788">
    <property type="entry name" value="Hemocyanin/hexamerin"/>
</dbReference>
<evidence type="ECO:0000313" key="7">
    <source>
        <dbReference type="EMBL" id="TCK22796.1"/>
    </source>
</evidence>
<evidence type="ECO:0000256" key="2">
    <source>
        <dbReference type="ARBA" id="ARBA00009928"/>
    </source>
</evidence>
<dbReference type="RefSeq" id="WP_132431898.1">
    <property type="nucleotide sequence ID" value="NZ_SMFZ01000002.1"/>
</dbReference>
<dbReference type="Gene3D" id="1.10.1280.10">
    <property type="entry name" value="Di-copper center containing domain from catechol oxidase"/>
    <property type="match status" value="1"/>
</dbReference>
<dbReference type="GO" id="GO:0016491">
    <property type="term" value="F:oxidoreductase activity"/>
    <property type="evidence" value="ECO:0007669"/>
    <property type="project" value="InterPro"/>
</dbReference>
<protein>
    <submittedName>
        <fullName evidence="7">Tyrosinase</fullName>
    </submittedName>
</protein>
<sequence>MQIDITIDRADKQSGRNYLTWAPTRATLTRTDPGGRALSAVTVRLANSADTGGQLVFGTNRQNMERTPTLDLKLDPGATVEFWVAGGTASIDDLDAGLSVAEPDKPVLASKSVMVRIRKDANTLTPAEQVRFTTAFAQVNDEGNGLFQNFREMHRERSALRQAHGFSGFLAWHRAYLLDLERELQKKNPAVTLPYWRFDRPAPNVFTEQFMGRQGAARNVVFDPNNLLSNWQTDGEPGIWREPQFAADQPAFVSGEATTLALGGPAPGAFFDNGGVTTQQADTLRGFRRMEGDPHGAAHSSFDGWLSATNTAPRDPMFFLLHSNVDRLWARWQRLNDRFDGTQIRTYFFRGTARSNPATQIGHNLLDTMWPWNGITQAQDPSRPPNAPRGAFVPVPAAAWPAQAAKPTVGDMIDYHGLLSPGSDMNFGYDDVPYGVAT</sequence>